<feature type="domain" description="Glycosyl transferase family 28 C-terminal" evidence="2">
    <location>
        <begin position="553"/>
        <end position="688"/>
    </location>
</feature>
<evidence type="ECO:0000313" key="3">
    <source>
        <dbReference type="EMBL" id="TNC32185.1"/>
    </source>
</evidence>
<dbReference type="Pfam" id="PF04101">
    <property type="entry name" value="Glyco_tran_28_C"/>
    <property type="match status" value="1"/>
</dbReference>
<comment type="caution">
    <text evidence="4">The sequence shown here is derived from an EMBL/GenBank/DDBJ whole genome shotgun (WGS) entry which is preliminary data.</text>
</comment>
<evidence type="ECO:0000313" key="5">
    <source>
        <dbReference type="Proteomes" id="UP000306740"/>
    </source>
</evidence>
<dbReference type="OrthoDB" id="3294840at2"/>
<evidence type="ECO:0000259" key="2">
    <source>
        <dbReference type="Pfam" id="PF04101"/>
    </source>
</evidence>
<reference evidence="4 5" key="1">
    <citation type="submission" date="2019-05" db="EMBL/GenBank/DDBJ databases">
        <title>Mumia sp. nov., isolated from the intestinal contents of plateau pika (Ochotona curzoniae) in the Qinghai-Tibet plateau of China.</title>
        <authorList>
            <person name="Tian Z."/>
        </authorList>
    </citation>
    <scope>NUCLEOTIDE SEQUENCE [LARGE SCALE GENOMIC DNA]</scope>
    <source>
        <strain evidence="5">527</strain>
        <strain evidence="4">Z527</strain>
    </source>
</reference>
<dbReference type="InterPro" id="IPR000073">
    <property type="entry name" value="AB_hydrolase_1"/>
</dbReference>
<dbReference type="GO" id="GO:0016758">
    <property type="term" value="F:hexosyltransferase activity"/>
    <property type="evidence" value="ECO:0007669"/>
    <property type="project" value="InterPro"/>
</dbReference>
<evidence type="ECO:0000259" key="1">
    <source>
        <dbReference type="Pfam" id="PF00561"/>
    </source>
</evidence>
<dbReference type="InterPro" id="IPR050471">
    <property type="entry name" value="AB_hydrolase"/>
</dbReference>
<dbReference type="SUPFAM" id="SSF53474">
    <property type="entry name" value="alpha/beta-Hydrolases"/>
    <property type="match status" value="1"/>
</dbReference>
<feature type="domain" description="AB hydrolase-1" evidence="1">
    <location>
        <begin position="45"/>
        <end position="278"/>
    </location>
</feature>
<dbReference type="RefSeq" id="WP_139105605.1">
    <property type="nucleotide sequence ID" value="NZ_VDFR01000035.1"/>
</dbReference>
<gene>
    <name evidence="4" type="ORF">FHE65_07155</name>
    <name evidence="3" type="ORF">FHE65_30530</name>
</gene>
<dbReference type="PANTHER" id="PTHR43433">
    <property type="entry name" value="HYDROLASE, ALPHA/BETA FOLD FAMILY PROTEIN"/>
    <property type="match status" value="1"/>
</dbReference>
<dbReference type="SUPFAM" id="SSF53756">
    <property type="entry name" value="UDP-Glycosyltransferase/glycogen phosphorylase"/>
    <property type="match status" value="1"/>
</dbReference>
<dbReference type="Pfam" id="PF00561">
    <property type="entry name" value="Abhydrolase_1"/>
    <property type="match status" value="1"/>
</dbReference>
<sequence>MRAREPDEQGFVVRDGVRVAYEVFGDAAHTVLLMPTWSIIPSRAWKSQVPYLARRLRVITFDGRGSGASDRPVGPAAYADEEMVADARAVLRHVRRGTEADPALVVGFSCGVAWSLALALEAPEEVAGVVAIGPALGLVPGLEERERHAFLQEPTDRDAPAAEGWGSFSRHTWLHGDYDGFLRFFFGQMFSEPHSTKQIEDCVAWGHEIGPERLVDTELARTVCRTPGFAERVVQADVPVLVIHGDDDHVRPYAEGVALAEATGGTLLTLTGAGHAPHARDPVVVNRAIGAFAERLWPDDHRAERRAWTRPGRRQRRALFLTSPIGLGHVRRDLAIADALRSHHPDVQIDWLTQEPATAMLERAREHVHPASAFLASECAHVEDEAADHDLHAFGAIRRMDEILVANFGVFDDLVRDEAYDLVVGDEAWDVDYFLHENPELKRFAFAWLTDFVGWVPMADGGTAEAALTADYNAEMLEQRSRFPRVRDRSVFVGNPADVVDLGFGPGLPGIRPWTEENFAFSGYVTGFEPVGESDRLAVRASLGLAEDELLCVVTVGGSAVGEALLRRVLDAAPLIRRAEPRMRFLVVTGPRIDPRGLPGRVPGVQLRGFVPDLHRTLGAADVALVQGGLTTCMELTAQGVPFVYVPLRHHFEQNVHVPHRLAQYGAGQRLAYEEASDPDVLAHAVLTEAGRVPTAAPVEKDGAARAGALLADLL</sequence>
<evidence type="ECO:0000313" key="4">
    <source>
        <dbReference type="EMBL" id="TNC48515.1"/>
    </source>
</evidence>
<keyword evidence="4" id="KW-0378">Hydrolase</keyword>
<organism evidence="4 5">
    <name type="scientific">Mumia zhuanghuii</name>
    <dbReference type="NCBI Taxonomy" id="2585211"/>
    <lineage>
        <taxon>Bacteria</taxon>
        <taxon>Bacillati</taxon>
        <taxon>Actinomycetota</taxon>
        <taxon>Actinomycetes</taxon>
        <taxon>Propionibacteriales</taxon>
        <taxon>Nocardioidaceae</taxon>
        <taxon>Mumia</taxon>
    </lineage>
</organism>
<dbReference type="EMBL" id="VDFR01000035">
    <property type="protein sequence ID" value="TNC48515.1"/>
    <property type="molecule type" value="Genomic_DNA"/>
</dbReference>
<dbReference type="AlphaFoldDB" id="A0A5C4MV51"/>
<dbReference type="PANTHER" id="PTHR43433:SF5">
    <property type="entry name" value="AB HYDROLASE-1 DOMAIN-CONTAINING PROTEIN"/>
    <property type="match status" value="1"/>
</dbReference>
<dbReference type="Gene3D" id="3.40.50.1820">
    <property type="entry name" value="alpha/beta hydrolase"/>
    <property type="match status" value="1"/>
</dbReference>
<dbReference type="InterPro" id="IPR007235">
    <property type="entry name" value="Glyco_trans_28_C"/>
</dbReference>
<dbReference type="Gene3D" id="3.40.50.2000">
    <property type="entry name" value="Glycogen Phosphorylase B"/>
    <property type="match status" value="1"/>
</dbReference>
<dbReference type="EMBL" id="VDFR01000194">
    <property type="protein sequence ID" value="TNC32185.1"/>
    <property type="molecule type" value="Genomic_DNA"/>
</dbReference>
<protein>
    <submittedName>
        <fullName evidence="4">Alpha/beta fold hydrolase</fullName>
    </submittedName>
</protein>
<dbReference type="InterPro" id="IPR029058">
    <property type="entry name" value="AB_hydrolase_fold"/>
</dbReference>
<accession>A0A5C4MV51</accession>
<name>A0A5C4MV51_9ACTN</name>
<proteinExistence type="predicted"/>
<dbReference type="Proteomes" id="UP000306740">
    <property type="component" value="Unassembled WGS sequence"/>
</dbReference>
<dbReference type="GO" id="GO:0016787">
    <property type="term" value="F:hydrolase activity"/>
    <property type="evidence" value="ECO:0007669"/>
    <property type="project" value="UniProtKB-KW"/>
</dbReference>